<dbReference type="NCBIfam" id="NF002010">
    <property type="entry name" value="PRK00811.1"/>
    <property type="match status" value="1"/>
</dbReference>
<evidence type="ECO:0000256" key="6">
    <source>
        <dbReference type="PROSITE-ProRule" id="PRU00354"/>
    </source>
</evidence>
<feature type="domain" description="PABS" evidence="9">
    <location>
        <begin position="11"/>
        <end position="245"/>
    </location>
</feature>
<dbReference type="FunCoup" id="A0A371RKF9">
    <property type="interactions" value="431"/>
</dbReference>
<dbReference type="AlphaFoldDB" id="A0A371RKF9"/>
<dbReference type="Pfam" id="PF01564">
    <property type="entry name" value="Spermine_synth"/>
    <property type="match status" value="1"/>
</dbReference>
<feature type="binding site" evidence="5">
    <location>
        <position position="172"/>
    </location>
    <ligand>
        <name>S-methyl-5'-thioadenosine</name>
        <dbReference type="ChEBI" id="CHEBI:17509"/>
    </ligand>
</feature>
<comment type="pathway">
    <text evidence="5">Amine and polyamine biosynthesis; spermidine biosynthesis; spermidine from putrescine: step 1/1.</text>
</comment>
<evidence type="ECO:0000256" key="8">
    <source>
        <dbReference type="RuleBase" id="RU003837"/>
    </source>
</evidence>
<dbReference type="InterPro" id="IPR030373">
    <property type="entry name" value="PABS_CS"/>
</dbReference>
<dbReference type="Gene3D" id="3.40.50.150">
    <property type="entry name" value="Vaccinia Virus protein VP39"/>
    <property type="match status" value="1"/>
</dbReference>
<feature type="active site" description="Proton acceptor" evidence="5 6">
    <location>
        <position position="165"/>
    </location>
</feature>
<dbReference type="InterPro" id="IPR035246">
    <property type="entry name" value="Spermidine_synt_N"/>
</dbReference>
<feature type="binding site" evidence="5">
    <location>
        <begin position="165"/>
        <end position="168"/>
    </location>
    <ligand>
        <name>spermidine</name>
        <dbReference type="ChEBI" id="CHEBI:57834"/>
    </ligand>
</feature>
<comment type="similarity">
    <text evidence="1 5 7">Belongs to the spermidine/spermine synthase family.</text>
</comment>
<evidence type="ECO:0000259" key="9">
    <source>
        <dbReference type="PROSITE" id="PS51006"/>
    </source>
</evidence>
<proteinExistence type="inferred from homology"/>
<keyword evidence="11" id="KW-1185">Reference proteome</keyword>
<dbReference type="GO" id="GO:0005829">
    <property type="term" value="C:cytosol"/>
    <property type="evidence" value="ECO:0007669"/>
    <property type="project" value="TreeGrafter"/>
</dbReference>
<dbReference type="PANTHER" id="PTHR11558">
    <property type="entry name" value="SPERMIDINE/SPERMINE SYNTHASE"/>
    <property type="match status" value="1"/>
</dbReference>
<feature type="binding site" evidence="5">
    <location>
        <position position="40"/>
    </location>
    <ligand>
        <name>S-methyl-5'-thioadenosine</name>
        <dbReference type="ChEBI" id="CHEBI:17509"/>
    </ligand>
</feature>
<organism evidence="10 11">
    <name type="scientific">Parvularcula marina</name>
    <dbReference type="NCBI Taxonomy" id="2292771"/>
    <lineage>
        <taxon>Bacteria</taxon>
        <taxon>Pseudomonadati</taxon>
        <taxon>Pseudomonadota</taxon>
        <taxon>Alphaproteobacteria</taxon>
        <taxon>Parvularculales</taxon>
        <taxon>Parvularculaceae</taxon>
        <taxon>Parvularcula</taxon>
    </lineage>
</organism>
<dbReference type="GO" id="GO:0008295">
    <property type="term" value="P:spermidine biosynthetic process"/>
    <property type="evidence" value="ECO:0007669"/>
    <property type="project" value="UniProtKB-UniRule"/>
</dbReference>
<feature type="binding site" evidence="5">
    <location>
        <begin position="147"/>
        <end position="148"/>
    </location>
    <ligand>
        <name>S-methyl-5'-thioadenosine</name>
        <dbReference type="ChEBI" id="CHEBI:17509"/>
    </ligand>
</feature>
<dbReference type="Gene3D" id="2.30.140.10">
    <property type="entry name" value="Spermidine synthase, tetramerisation domain"/>
    <property type="match status" value="1"/>
</dbReference>
<keyword evidence="2 5" id="KW-0808">Transferase</keyword>
<evidence type="ECO:0000256" key="1">
    <source>
        <dbReference type="ARBA" id="ARBA00007867"/>
    </source>
</evidence>
<protein>
    <recommendedName>
        <fullName evidence="5">Polyamine aminopropyltransferase</fullName>
    </recommendedName>
    <alternativeName>
        <fullName evidence="5">Putrescine aminopropyltransferase</fullName>
        <shortName evidence="5">PAPT</shortName>
    </alternativeName>
    <alternativeName>
        <fullName evidence="5">Spermidine synthase</fullName>
        <shortName evidence="5">SPDS</shortName>
        <shortName evidence="5">SPDSY</shortName>
        <ecNumber evidence="5">2.5.1.16</ecNumber>
    </alternativeName>
</protein>
<dbReference type="InterPro" id="IPR037163">
    <property type="entry name" value="Spermidine_synt_N_sf"/>
</dbReference>
<evidence type="ECO:0000313" key="10">
    <source>
        <dbReference type="EMBL" id="RFB05952.1"/>
    </source>
</evidence>
<feature type="binding site" evidence="5">
    <location>
        <position position="115"/>
    </location>
    <ligand>
        <name>S-methyl-5'-thioadenosine</name>
        <dbReference type="ChEBI" id="CHEBI:17509"/>
    </ligand>
</feature>
<evidence type="ECO:0000256" key="3">
    <source>
        <dbReference type="ARBA" id="ARBA00023066"/>
    </source>
</evidence>
<evidence type="ECO:0000256" key="4">
    <source>
        <dbReference type="ARBA" id="ARBA00023115"/>
    </source>
</evidence>
<feature type="binding site" evidence="5">
    <location>
        <position position="95"/>
    </location>
    <ligand>
        <name>spermidine</name>
        <dbReference type="ChEBI" id="CHEBI:57834"/>
    </ligand>
</feature>
<dbReference type="PANTHER" id="PTHR11558:SF11">
    <property type="entry name" value="SPERMIDINE SYNTHASE"/>
    <property type="match status" value="1"/>
</dbReference>
<dbReference type="InterPro" id="IPR001045">
    <property type="entry name" value="Spermi_synthase"/>
</dbReference>
<dbReference type="EMBL" id="QUQO01000001">
    <property type="protein sequence ID" value="RFB05952.1"/>
    <property type="molecule type" value="Genomic_DNA"/>
</dbReference>
<evidence type="ECO:0000256" key="2">
    <source>
        <dbReference type="ARBA" id="ARBA00022679"/>
    </source>
</evidence>
<dbReference type="PROSITE" id="PS51006">
    <property type="entry name" value="PABS_2"/>
    <property type="match status" value="1"/>
</dbReference>
<dbReference type="SUPFAM" id="SSF53335">
    <property type="entry name" value="S-adenosyl-L-methionine-dependent methyltransferases"/>
    <property type="match status" value="1"/>
</dbReference>
<dbReference type="EC" id="2.5.1.16" evidence="5"/>
<dbReference type="Pfam" id="PF17284">
    <property type="entry name" value="Spermine_synt_N"/>
    <property type="match status" value="1"/>
</dbReference>
<dbReference type="CDD" id="cd02440">
    <property type="entry name" value="AdoMet_MTases"/>
    <property type="match status" value="1"/>
</dbReference>
<name>A0A371RKF9_9PROT</name>
<dbReference type="InterPro" id="IPR029063">
    <property type="entry name" value="SAM-dependent_MTases_sf"/>
</dbReference>
<keyword evidence="3 5" id="KW-0745">Spermidine biosynthesis</keyword>
<dbReference type="PROSITE" id="PS01330">
    <property type="entry name" value="PABS_1"/>
    <property type="match status" value="1"/>
</dbReference>
<evidence type="ECO:0000256" key="7">
    <source>
        <dbReference type="RuleBase" id="RU003836"/>
    </source>
</evidence>
<dbReference type="Proteomes" id="UP000264589">
    <property type="component" value="Unassembled WGS sequence"/>
</dbReference>
<evidence type="ECO:0000256" key="5">
    <source>
        <dbReference type="HAMAP-Rule" id="MF_00198"/>
    </source>
</evidence>
<evidence type="ECO:0000313" key="11">
    <source>
        <dbReference type="Proteomes" id="UP000264589"/>
    </source>
</evidence>
<sequence>MSRFIFEIDGQKWFKEQVTDEIGHSLRIDNILFEGEVDHQHLIVFENEVFGRLFALEGFIQVSTRDEFIYHEMLVHVPLFAHGNAKRVLVIGGGDGGAIREVFRHQTVEHCTMVEIEGSVVDFSKEWFPTISDGAFDDPRLNLVIADGAKFVKDTDQKFDVILVDSTDPVGPGKVLFTEEFYRDCRPCLTEEGIMITQCGLPFLQPNELRTAYLNQKASFEAPTFYSIAVPAYSGGIMTLGFARAGGENPDLETLSERVKSANIHPFRYYSAAAHQGAFALPAYISHILDTGEFG</sequence>
<dbReference type="InParanoid" id="A0A371RKF9"/>
<feature type="binding site" evidence="5">
    <location>
        <position position="71"/>
    </location>
    <ligand>
        <name>spermidine</name>
        <dbReference type="ChEBI" id="CHEBI:57834"/>
    </ligand>
</feature>
<comment type="caution">
    <text evidence="10">The sequence shown here is derived from an EMBL/GenBank/DDBJ whole genome shotgun (WGS) entry which is preliminary data.</text>
</comment>
<comment type="function">
    <text evidence="5">Catalyzes the irreversible transfer of a propylamine group from the amino donor S-adenosylmethioninamine (decarboxy-AdoMet) to putrescine (1,4-diaminobutane) to yield spermidine.</text>
</comment>
<dbReference type="UniPathway" id="UPA00248">
    <property type="reaction ID" value="UER00314"/>
</dbReference>
<dbReference type="HAMAP" id="MF_00198">
    <property type="entry name" value="Spermidine_synth"/>
    <property type="match status" value="1"/>
</dbReference>
<gene>
    <name evidence="5" type="primary">speE</name>
    <name evidence="10" type="ORF">DX908_12155</name>
</gene>
<comment type="catalytic activity">
    <reaction evidence="5 8">
        <text>S-adenosyl 3-(methylsulfanyl)propylamine + putrescine = S-methyl-5'-thioadenosine + spermidine + H(+)</text>
        <dbReference type="Rhea" id="RHEA:12721"/>
        <dbReference type="ChEBI" id="CHEBI:15378"/>
        <dbReference type="ChEBI" id="CHEBI:17509"/>
        <dbReference type="ChEBI" id="CHEBI:57443"/>
        <dbReference type="ChEBI" id="CHEBI:57834"/>
        <dbReference type="ChEBI" id="CHEBI:326268"/>
        <dbReference type="EC" id="2.5.1.16"/>
    </reaction>
</comment>
<accession>A0A371RKF9</accession>
<keyword evidence="4 5" id="KW-0620">Polyamine biosynthesis</keyword>
<dbReference type="InterPro" id="IPR030374">
    <property type="entry name" value="PABS"/>
</dbReference>
<dbReference type="GO" id="GO:0004766">
    <property type="term" value="F:spermidine synthase activity"/>
    <property type="evidence" value="ECO:0007669"/>
    <property type="project" value="UniProtKB-UniRule"/>
</dbReference>
<dbReference type="NCBIfam" id="TIGR00417">
    <property type="entry name" value="speE"/>
    <property type="match status" value="1"/>
</dbReference>
<dbReference type="OrthoDB" id="9793120at2"/>
<comment type="subunit">
    <text evidence="5">Homodimer or homotetramer.</text>
</comment>
<reference evidence="10 11" key="1">
    <citation type="submission" date="2018-08" db="EMBL/GenBank/DDBJ databases">
        <title>Parvularcula sp. SM1705, isolated from surface water of the South Sea China.</title>
        <authorList>
            <person name="Sun L."/>
        </authorList>
    </citation>
    <scope>NUCLEOTIDE SEQUENCE [LARGE SCALE GENOMIC DNA]</scope>
    <source>
        <strain evidence="10 11">SM1705</strain>
    </source>
</reference>